<dbReference type="EMBL" id="JAVDUJ010000001">
    <property type="protein sequence ID" value="MDR6939539.1"/>
    <property type="molecule type" value="Genomic_DNA"/>
</dbReference>
<gene>
    <name evidence="3" type="ORF">J2S36_001082</name>
</gene>
<dbReference type="RefSeq" id="WP_309956285.1">
    <property type="nucleotide sequence ID" value="NZ_CP136414.1"/>
</dbReference>
<organism evidence="3 4">
    <name type="scientific">Arcanobacterium hippocoleae</name>
    <dbReference type="NCBI Taxonomy" id="149017"/>
    <lineage>
        <taxon>Bacteria</taxon>
        <taxon>Bacillati</taxon>
        <taxon>Actinomycetota</taxon>
        <taxon>Actinomycetes</taxon>
        <taxon>Actinomycetales</taxon>
        <taxon>Actinomycetaceae</taxon>
        <taxon>Arcanobacterium</taxon>
    </lineage>
</organism>
<dbReference type="CDD" id="cd00060">
    <property type="entry name" value="FHA"/>
    <property type="match status" value="1"/>
</dbReference>
<dbReference type="InterPro" id="IPR008984">
    <property type="entry name" value="SMAD_FHA_dom_sf"/>
</dbReference>
<comment type="caution">
    <text evidence="3">The sequence shown here is derived from an EMBL/GenBank/DDBJ whole genome shotgun (WGS) entry which is preliminary data.</text>
</comment>
<keyword evidence="1" id="KW-0597">Phosphoprotein</keyword>
<dbReference type="InterPro" id="IPR022128">
    <property type="entry name" value="FhaA_N"/>
</dbReference>
<dbReference type="PROSITE" id="PS50006">
    <property type="entry name" value="FHA_DOMAIN"/>
    <property type="match status" value="1"/>
</dbReference>
<dbReference type="Gene3D" id="2.60.200.20">
    <property type="match status" value="1"/>
</dbReference>
<evidence type="ECO:0000313" key="3">
    <source>
        <dbReference type="EMBL" id="MDR6939539.1"/>
    </source>
</evidence>
<dbReference type="Proteomes" id="UP001266099">
    <property type="component" value="Unassembled WGS sequence"/>
</dbReference>
<reference evidence="3 4" key="1">
    <citation type="submission" date="2023-07" db="EMBL/GenBank/DDBJ databases">
        <title>Sequencing the genomes of 1000 actinobacteria strains.</title>
        <authorList>
            <person name="Klenk H.-P."/>
        </authorList>
    </citation>
    <scope>NUCLEOTIDE SEQUENCE [LARGE SCALE GENOMIC DNA]</scope>
    <source>
        <strain evidence="3 4">DSM 15539</strain>
    </source>
</reference>
<dbReference type="InterPro" id="IPR042287">
    <property type="entry name" value="FhaA_N_sf"/>
</dbReference>
<dbReference type="SUPFAM" id="SSF49879">
    <property type="entry name" value="SMAD/FHA domain"/>
    <property type="match status" value="1"/>
</dbReference>
<dbReference type="SMART" id="SM00240">
    <property type="entry name" value="FHA"/>
    <property type="match status" value="1"/>
</dbReference>
<dbReference type="InterPro" id="IPR050923">
    <property type="entry name" value="Cell_Proc_Reg/RNA_Proc"/>
</dbReference>
<proteinExistence type="predicted"/>
<dbReference type="Pfam" id="PF12401">
    <property type="entry name" value="FhaA_N"/>
    <property type="match status" value="1"/>
</dbReference>
<accession>A0ABU1T2F9</accession>
<dbReference type="PANTHER" id="PTHR23308">
    <property type="entry name" value="NUCLEAR INHIBITOR OF PROTEIN PHOSPHATASE-1"/>
    <property type="match status" value="1"/>
</dbReference>
<dbReference type="Gene3D" id="3.30.2320.60">
    <property type="entry name" value="FhaA, phosphopeptide-binding domain (DUF3662)"/>
    <property type="match status" value="1"/>
</dbReference>
<name>A0ABU1T2F9_9ACTO</name>
<protein>
    <recommendedName>
        <fullName evidence="2">FHA domain-containing protein</fullName>
    </recommendedName>
</protein>
<evidence type="ECO:0000313" key="4">
    <source>
        <dbReference type="Proteomes" id="UP001266099"/>
    </source>
</evidence>
<feature type="domain" description="FHA" evidence="2">
    <location>
        <begin position="156"/>
        <end position="205"/>
    </location>
</feature>
<evidence type="ECO:0000259" key="2">
    <source>
        <dbReference type="PROSITE" id="PS50006"/>
    </source>
</evidence>
<dbReference type="InterPro" id="IPR000253">
    <property type="entry name" value="FHA_dom"/>
</dbReference>
<keyword evidence="4" id="KW-1185">Reference proteome</keyword>
<dbReference type="Pfam" id="PF00498">
    <property type="entry name" value="FHA"/>
    <property type="match status" value="1"/>
</dbReference>
<evidence type="ECO:0000256" key="1">
    <source>
        <dbReference type="ARBA" id="ARBA00022553"/>
    </source>
</evidence>
<sequence length="232" mass="25047">MSAFEKFEKGVENAVNSLFSRAFSANLQPVELATGIKKAMDDRASSITRERIVVPNSFTIALTPGDFGKIAEWGEAELITELTKVAQGHAREQRYTFLGPISINFEERDSLAKGKFIVAATAKRGAVIPATYTSASDQNPIIEIGADRYILAGARTTIGRGSSCDIVLDDAGVSRKHLELRVTPNGVIAKDLDTTNGSFVEGHRITAATLVDGNTITIGRTKIMFWTSPEAQ</sequence>